<dbReference type="KEGG" id="pbv:AR543_18715"/>
<dbReference type="OrthoDB" id="1551075at2"/>
<reference evidence="1 2" key="2">
    <citation type="journal article" date="2016" name="Int. J. Syst. Evol. Microbiol.">
        <title>Paenibacillus bovis sp. nov., isolated from raw yak (Bos grunniens) milk.</title>
        <authorList>
            <person name="Gao C."/>
            <person name="Han J."/>
            <person name="Liu Z."/>
            <person name="Xu X."/>
            <person name="Hang F."/>
            <person name="Wu Z."/>
        </authorList>
    </citation>
    <scope>NUCLEOTIDE SEQUENCE [LARGE SCALE GENOMIC DNA]</scope>
    <source>
        <strain evidence="1 2">BD3526</strain>
    </source>
</reference>
<dbReference type="RefSeq" id="WP_060535938.1">
    <property type="nucleotide sequence ID" value="NZ_CP013023.1"/>
</dbReference>
<dbReference type="Proteomes" id="UP000078148">
    <property type="component" value="Chromosome"/>
</dbReference>
<reference evidence="2" key="1">
    <citation type="submission" date="2015-10" db="EMBL/GenBank/DDBJ databases">
        <title>Genome of Paenibacillus bovis sp. nov.</title>
        <authorList>
            <person name="Wu Z."/>
            <person name="Gao C."/>
            <person name="Liu Z."/>
            <person name="Zheng H."/>
        </authorList>
    </citation>
    <scope>NUCLEOTIDE SEQUENCE [LARGE SCALE GENOMIC DNA]</scope>
    <source>
        <strain evidence="2">BD3526</strain>
    </source>
</reference>
<evidence type="ECO:0000313" key="2">
    <source>
        <dbReference type="Proteomes" id="UP000078148"/>
    </source>
</evidence>
<keyword evidence="2" id="KW-1185">Reference proteome</keyword>
<dbReference type="STRING" id="1616788.AR543_18715"/>
<evidence type="ECO:0000313" key="1">
    <source>
        <dbReference type="EMBL" id="ANF97845.1"/>
    </source>
</evidence>
<dbReference type="AlphaFoldDB" id="A0A172ZJM1"/>
<name>A0A172ZJM1_9BACL</name>
<accession>A0A172ZJM1</accession>
<gene>
    <name evidence="1" type="ORF">AR543_18715</name>
</gene>
<proteinExistence type="predicted"/>
<organism evidence="1 2">
    <name type="scientific">Paenibacillus bovis</name>
    <dbReference type="NCBI Taxonomy" id="1616788"/>
    <lineage>
        <taxon>Bacteria</taxon>
        <taxon>Bacillati</taxon>
        <taxon>Bacillota</taxon>
        <taxon>Bacilli</taxon>
        <taxon>Bacillales</taxon>
        <taxon>Paenibacillaceae</taxon>
        <taxon>Paenibacillus</taxon>
    </lineage>
</organism>
<dbReference type="EMBL" id="CP013023">
    <property type="protein sequence ID" value="ANF97845.1"/>
    <property type="molecule type" value="Genomic_DNA"/>
</dbReference>
<sequence>MQKLLHEINNQFELEGDSGAAPIVSLELFFDGNEEESSIGCNLLNHPGIDVFYETLKRTKQLIEVQDIFVEIYEVEENGWPFSERIYILSTLHQDELMDRLRVLEPSDIEEGYQFGEPKAAPLLEAGMKVYSVWWD</sequence>
<evidence type="ECO:0008006" key="3">
    <source>
        <dbReference type="Google" id="ProtNLM"/>
    </source>
</evidence>
<protein>
    <recommendedName>
        <fullName evidence="3">DUF4253 domain-containing protein</fullName>
    </recommendedName>
</protein>